<comment type="caution">
    <text evidence="1">The sequence shown here is derived from an EMBL/GenBank/DDBJ whole genome shotgun (WGS) entry which is preliminary data.</text>
</comment>
<evidence type="ECO:0000313" key="1">
    <source>
        <dbReference type="EMBL" id="MPC35417.1"/>
    </source>
</evidence>
<protein>
    <submittedName>
        <fullName evidence="1">Uncharacterized protein</fullName>
    </submittedName>
</protein>
<sequence>MEDTGSDLDPRYKEDTGSDLDPRYILSCLEVMRITTTDTRSVTCSGKAKVEDRRQEEVGT</sequence>
<name>A0A5B7EQ69_PORTR</name>
<dbReference type="AlphaFoldDB" id="A0A5B7EQ69"/>
<keyword evidence="2" id="KW-1185">Reference proteome</keyword>
<dbReference type="Proteomes" id="UP000324222">
    <property type="component" value="Unassembled WGS sequence"/>
</dbReference>
<evidence type="ECO:0000313" key="2">
    <source>
        <dbReference type="Proteomes" id="UP000324222"/>
    </source>
</evidence>
<reference evidence="1 2" key="1">
    <citation type="submission" date="2019-05" db="EMBL/GenBank/DDBJ databases">
        <title>Another draft genome of Portunus trituberculatus and its Hox gene families provides insights of decapod evolution.</title>
        <authorList>
            <person name="Jeong J.-H."/>
            <person name="Song I."/>
            <person name="Kim S."/>
            <person name="Choi T."/>
            <person name="Kim D."/>
            <person name="Ryu S."/>
            <person name="Kim W."/>
        </authorList>
    </citation>
    <scope>NUCLEOTIDE SEQUENCE [LARGE SCALE GENOMIC DNA]</scope>
    <source>
        <tissue evidence="1">Muscle</tissue>
    </source>
</reference>
<gene>
    <name evidence="1" type="ORF">E2C01_028839</name>
</gene>
<dbReference type="EMBL" id="VSRR010003271">
    <property type="protein sequence ID" value="MPC35417.1"/>
    <property type="molecule type" value="Genomic_DNA"/>
</dbReference>
<proteinExistence type="predicted"/>
<organism evidence="1 2">
    <name type="scientific">Portunus trituberculatus</name>
    <name type="common">Swimming crab</name>
    <name type="synonym">Neptunus trituberculatus</name>
    <dbReference type="NCBI Taxonomy" id="210409"/>
    <lineage>
        <taxon>Eukaryota</taxon>
        <taxon>Metazoa</taxon>
        <taxon>Ecdysozoa</taxon>
        <taxon>Arthropoda</taxon>
        <taxon>Crustacea</taxon>
        <taxon>Multicrustacea</taxon>
        <taxon>Malacostraca</taxon>
        <taxon>Eumalacostraca</taxon>
        <taxon>Eucarida</taxon>
        <taxon>Decapoda</taxon>
        <taxon>Pleocyemata</taxon>
        <taxon>Brachyura</taxon>
        <taxon>Eubrachyura</taxon>
        <taxon>Portunoidea</taxon>
        <taxon>Portunidae</taxon>
        <taxon>Portuninae</taxon>
        <taxon>Portunus</taxon>
    </lineage>
</organism>
<accession>A0A5B7EQ69</accession>